<evidence type="ECO:0000256" key="1">
    <source>
        <dbReference type="SAM" id="Phobius"/>
    </source>
</evidence>
<organism evidence="2 3">
    <name type="scientific">Heterorhabditis bacteriophora</name>
    <name type="common">Entomopathogenic nematode worm</name>
    <dbReference type="NCBI Taxonomy" id="37862"/>
    <lineage>
        <taxon>Eukaryota</taxon>
        <taxon>Metazoa</taxon>
        <taxon>Ecdysozoa</taxon>
        <taxon>Nematoda</taxon>
        <taxon>Chromadorea</taxon>
        <taxon>Rhabditida</taxon>
        <taxon>Rhabditina</taxon>
        <taxon>Rhabditomorpha</taxon>
        <taxon>Strongyloidea</taxon>
        <taxon>Heterorhabditidae</taxon>
        <taxon>Heterorhabditis</taxon>
    </lineage>
</organism>
<dbReference type="WBParaSite" id="Hba_02086">
    <property type="protein sequence ID" value="Hba_02086"/>
    <property type="gene ID" value="Hba_02086"/>
</dbReference>
<proteinExistence type="predicted"/>
<feature type="transmembrane region" description="Helical" evidence="1">
    <location>
        <begin position="46"/>
        <end position="65"/>
    </location>
</feature>
<evidence type="ECO:0000313" key="3">
    <source>
        <dbReference type="WBParaSite" id="Hba_02086"/>
    </source>
</evidence>
<accession>A0A1I7WBK5</accession>
<evidence type="ECO:0000313" key="2">
    <source>
        <dbReference type="Proteomes" id="UP000095283"/>
    </source>
</evidence>
<dbReference type="Proteomes" id="UP000095283">
    <property type="component" value="Unplaced"/>
</dbReference>
<sequence>MNLVKVTGSRGFDYIPVRLNYILSSINIVQSGLFDFTKAHTSTVRMLFYSSVWHVIIIIIIIIIAI</sequence>
<protein>
    <submittedName>
        <fullName evidence="3">Proton_antipo_M domain-containing protein</fullName>
    </submittedName>
</protein>
<keyword evidence="2" id="KW-1185">Reference proteome</keyword>
<name>A0A1I7WBK5_HETBA</name>
<dbReference type="AlphaFoldDB" id="A0A1I7WBK5"/>
<reference evidence="3" key="1">
    <citation type="submission" date="2016-11" db="UniProtKB">
        <authorList>
            <consortium name="WormBaseParasite"/>
        </authorList>
    </citation>
    <scope>IDENTIFICATION</scope>
</reference>
<keyword evidence="1" id="KW-0812">Transmembrane</keyword>
<keyword evidence="1" id="KW-1133">Transmembrane helix</keyword>
<keyword evidence="1" id="KW-0472">Membrane</keyword>